<protein>
    <submittedName>
        <fullName evidence="1">Uncharacterized protein</fullName>
    </submittedName>
</protein>
<evidence type="ECO:0000313" key="1">
    <source>
        <dbReference type="EMBL" id="KAF5655921.1"/>
    </source>
</evidence>
<name>A0A8H5WDF3_FUSHE</name>
<proteinExistence type="predicted"/>
<organism evidence="1 2">
    <name type="scientific">Fusarium heterosporum</name>
    <dbReference type="NCBI Taxonomy" id="42747"/>
    <lineage>
        <taxon>Eukaryota</taxon>
        <taxon>Fungi</taxon>
        <taxon>Dikarya</taxon>
        <taxon>Ascomycota</taxon>
        <taxon>Pezizomycotina</taxon>
        <taxon>Sordariomycetes</taxon>
        <taxon>Hypocreomycetidae</taxon>
        <taxon>Hypocreales</taxon>
        <taxon>Nectriaceae</taxon>
        <taxon>Fusarium</taxon>
        <taxon>Fusarium heterosporum species complex</taxon>
    </lineage>
</organism>
<dbReference type="OrthoDB" id="3559235at2759"/>
<evidence type="ECO:0000313" key="2">
    <source>
        <dbReference type="Proteomes" id="UP000567885"/>
    </source>
</evidence>
<reference evidence="1 2" key="1">
    <citation type="submission" date="2020-05" db="EMBL/GenBank/DDBJ databases">
        <title>Identification and distribution of gene clusters putatively required for synthesis of sphingolipid metabolism inhibitors in phylogenetically diverse species of the filamentous fungus Fusarium.</title>
        <authorList>
            <person name="Kim H.-S."/>
            <person name="Busman M."/>
            <person name="Brown D.W."/>
            <person name="Divon H."/>
            <person name="Uhlig S."/>
            <person name="Proctor R.H."/>
        </authorList>
    </citation>
    <scope>NUCLEOTIDE SEQUENCE [LARGE SCALE GENOMIC DNA]</scope>
    <source>
        <strain evidence="1 2">NRRL 20693</strain>
    </source>
</reference>
<dbReference type="AlphaFoldDB" id="A0A8H5WDF3"/>
<dbReference type="EMBL" id="JAAGWQ010000396">
    <property type="protein sequence ID" value="KAF5655921.1"/>
    <property type="molecule type" value="Genomic_DNA"/>
</dbReference>
<gene>
    <name evidence="1" type="ORF">FHETE_11118</name>
</gene>
<sequence>MPRWLNGYKDDLDQRILCAQVGLVGTIESGFSIQSHILFETSAKVKEVLGTDLVLATRLRDTSSTVDGVTEMIECFQKEETEPKDSGVSDDAMPDDKEQGCVYDNVTIDFARAIADDVGEQAWTEAAKVLPSRRSRGAK</sequence>
<dbReference type="Proteomes" id="UP000567885">
    <property type="component" value="Unassembled WGS sequence"/>
</dbReference>
<comment type="caution">
    <text evidence="1">The sequence shown here is derived from an EMBL/GenBank/DDBJ whole genome shotgun (WGS) entry which is preliminary data.</text>
</comment>
<accession>A0A8H5WDF3</accession>
<keyword evidence="2" id="KW-1185">Reference proteome</keyword>